<dbReference type="InterPro" id="IPR036155">
    <property type="entry name" value="Crypto/Photolyase_N_sf"/>
</dbReference>
<keyword evidence="10" id="KW-0456">Lyase</keyword>
<evidence type="ECO:0000256" key="5">
    <source>
        <dbReference type="ARBA" id="ARBA00022630"/>
    </source>
</evidence>
<dbReference type="PROSITE" id="PS01084">
    <property type="entry name" value="DNA_PHOTOLYASES_2_2"/>
    <property type="match status" value="1"/>
</dbReference>
<keyword evidence="6" id="KW-0227">DNA damage</keyword>
<dbReference type="GO" id="GO:0000719">
    <property type="term" value="P:photoreactive repair"/>
    <property type="evidence" value="ECO:0007669"/>
    <property type="project" value="TreeGrafter"/>
</dbReference>
<dbReference type="EC" id="4.1.99.3" evidence="3"/>
<evidence type="ECO:0000256" key="6">
    <source>
        <dbReference type="ARBA" id="ARBA00022763"/>
    </source>
</evidence>
<dbReference type="Gene3D" id="1.25.40.80">
    <property type="match status" value="1"/>
</dbReference>
<dbReference type="InterPro" id="IPR052219">
    <property type="entry name" value="Photolyase_Class-2"/>
</dbReference>
<dbReference type="PROSITE" id="PS51645">
    <property type="entry name" value="PHR_CRY_ALPHA_BETA"/>
    <property type="match status" value="1"/>
</dbReference>
<organism evidence="15 16">
    <name type="scientific">Prototheca wickerhamii</name>
    <dbReference type="NCBI Taxonomy" id="3111"/>
    <lineage>
        <taxon>Eukaryota</taxon>
        <taxon>Viridiplantae</taxon>
        <taxon>Chlorophyta</taxon>
        <taxon>core chlorophytes</taxon>
        <taxon>Trebouxiophyceae</taxon>
        <taxon>Chlorellales</taxon>
        <taxon>Chlorellaceae</taxon>
        <taxon>Prototheca</taxon>
    </lineage>
</organism>
<dbReference type="InterPro" id="IPR036134">
    <property type="entry name" value="Crypto/Photolyase_FAD-like_sf"/>
</dbReference>
<feature type="domain" description="Photolyase/cryptochrome alpha/beta" evidence="14">
    <location>
        <begin position="1"/>
        <end position="88"/>
    </location>
</feature>
<dbReference type="GO" id="GO:0003677">
    <property type="term" value="F:DNA binding"/>
    <property type="evidence" value="ECO:0007669"/>
    <property type="project" value="UniProtKB-KW"/>
</dbReference>
<evidence type="ECO:0000256" key="7">
    <source>
        <dbReference type="ARBA" id="ARBA00022827"/>
    </source>
</evidence>
<dbReference type="AlphaFoldDB" id="A0AAD9IGT6"/>
<dbReference type="GO" id="GO:0003904">
    <property type="term" value="F:deoxyribodipyrimidine photo-lyase activity"/>
    <property type="evidence" value="ECO:0007669"/>
    <property type="project" value="UniProtKB-EC"/>
</dbReference>
<evidence type="ECO:0000256" key="3">
    <source>
        <dbReference type="ARBA" id="ARBA00013149"/>
    </source>
</evidence>
<evidence type="ECO:0000256" key="4">
    <source>
        <dbReference type="ARBA" id="ARBA00014046"/>
    </source>
</evidence>
<keyword evidence="16" id="KW-1185">Reference proteome</keyword>
<evidence type="ECO:0000256" key="2">
    <source>
        <dbReference type="ARBA" id="ARBA00006409"/>
    </source>
</evidence>
<dbReference type="PANTHER" id="PTHR10211">
    <property type="entry name" value="DEOXYRIBODIPYRIMIDINE PHOTOLYASE"/>
    <property type="match status" value="1"/>
</dbReference>
<dbReference type="InterPro" id="IPR014729">
    <property type="entry name" value="Rossmann-like_a/b/a_fold"/>
</dbReference>
<comment type="caution">
    <text evidence="15">The sequence shown here is derived from an EMBL/GenBank/DDBJ whole genome shotgun (WGS) entry which is preliminary data.</text>
</comment>
<name>A0AAD9IGT6_PROWI</name>
<sequence length="410" mass="47349">MNAGARQWCFLVKGLREVEATLKEMGIPFFLLFGKPGETIPKLVKELDASALVTDFIPLRVGRQWKDEVAKGISIPFDEVDAHNIIPPWVVSDKKEVGARTIRRKVHQHLPDFLVDIPQVQKQEIAWTWKTPDENDWEAILKDVRSRGKDVPEVSWCKPGEQAGWEALQAFLKDTRPQALHAVSNLSPYIHFGQLSCQRIVLEAKKRESKFRDSIKSFVEELVVRRELAENYVFYEPNYDNEKGAANWAVESLNKHLKDKREFTYTREEWEKGKTHDKLWNAAQLEMVYSGKLHGFMRMYWAKKILEWSKSPKEALDLSLYLNDKYELDGRDPNGVVGCMWSIYGIHDQGWAERDVFGKIRYMNANGCRRKFDVDKYIARVDKLVADTKKPGNKLGATPVHVKKEEDGSA</sequence>
<keyword evidence="7" id="KW-0274">FAD</keyword>
<comment type="similarity">
    <text evidence="2">Belongs to the DNA photolyase class-2 family.</text>
</comment>
<dbReference type="FunFam" id="1.10.579.10:FF:000002">
    <property type="entry name" value="Deoxyribodipyrimidine photolyase"/>
    <property type="match status" value="1"/>
</dbReference>
<dbReference type="Gene3D" id="1.10.579.10">
    <property type="entry name" value="DNA Cyclobutane Dipyrimidine Photolyase, subunit A, domain 3"/>
    <property type="match status" value="1"/>
</dbReference>
<dbReference type="PANTHER" id="PTHR10211:SF0">
    <property type="entry name" value="DEOXYRIBODIPYRIMIDINE PHOTO-LYASE"/>
    <property type="match status" value="1"/>
</dbReference>
<evidence type="ECO:0000256" key="11">
    <source>
        <dbReference type="ARBA" id="ARBA00031671"/>
    </source>
</evidence>
<evidence type="ECO:0000256" key="8">
    <source>
        <dbReference type="ARBA" id="ARBA00023125"/>
    </source>
</evidence>
<evidence type="ECO:0000256" key="13">
    <source>
        <dbReference type="SAM" id="MobiDB-lite"/>
    </source>
</evidence>
<dbReference type="InterPro" id="IPR032673">
    <property type="entry name" value="DNA_photolyase_2_CS"/>
</dbReference>
<reference evidence="15" key="1">
    <citation type="submission" date="2021-01" db="EMBL/GenBank/DDBJ databases">
        <authorList>
            <person name="Eckstrom K.M.E."/>
        </authorList>
    </citation>
    <scope>NUCLEOTIDE SEQUENCE</scope>
    <source>
        <strain evidence="15">UVCC 0001</strain>
    </source>
</reference>
<gene>
    <name evidence="15" type="ORF">QBZ16_000880</name>
</gene>
<proteinExistence type="inferred from homology"/>
<keyword evidence="8" id="KW-0238">DNA-binding</keyword>
<evidence type="ECO:0000256" key="10">
    <source>
        <dbReference type="ARBA" id="ARBA00023239"/>
    </source>
</evidence>
<evidence type="ECO:0000256" key="1">
    <source>
        <dbReference type="ARBA" id="ARBA00001974"/>
    </source>
</evidence>
<dbReference type="EMBL" id="JASFZW010000010">
    <property type="protein sequence ID" value="KAK2076355.1"/>
    <property type="molecule type" value="Genomic_DNA"/>
</dbReference>
<comment type="cofactor">
    <cofactor evidence="1">
        <name>FAD</name>
        <dbReference type="ChEBI" id="CHEBI:57692"/>
    </cofactor>
</comment>
<dbReference type="Pfam" id="PF00875">
    <property type="entry name" value="DNA_photolyase"/>
    <property type="match status" value="1"/>
</dbReference>
<dbReference type="Gene3D" id="3.40.50.620">
    <property type="entry name" value="HUPs"/>
    <property type="match status" value="1"/>
</dbReference>
<evidence type="ECO:0000313" key="15">
    <source>
        <dbReference type="EMBL" id="KAK2076355.1"/>
    </source>
</evidence>
<feature type="region of interest" description="Disordered" evidence="13">
    <location>
        <begin position="391"/>
        <end position="410"/>
    </location>
</feature>
<evidence type="ECO:0000259" key="14">
    <source>
        <dbReference type="PROSITE" id="PS51645"/>
    </source>
</evidence>
<evidence type="ECO:0000313" key="16">
    <source>
        <dbReference type="Proteomes" id="UP001255856"/>
    </source>
</evidence>
<dbReference type="Proteomes" id="UP001255856">
    <property type="component" value="Unassembled WGS sequence"/>
</dbReference>
<dbReference type="InterPro" id="IPR006050">
    <property type="entry name" value="DNA_photolyase_N"/>
</dbReference>
<evidence type="ECO:0000256" key="9">
    <source>
        <dbReference type="ARBA" id="ARBA00023204"/>
    </source>
</evidence>
<accession>A0AAD9IGT6</accession>
<comment type="catalytic activity">
    <reaction evidence="12">
        <text>cyclobutadipyrimidine (in DNA) = 2 pyrimidine residues (in DNA).</text>
        <dbReference type="EC" id="4.1.99.3"/>
    </reaction>
</comment>
<dbReference type="SUPFAM" id="SSF52425">
    <property type="entry name" value="Cryptochrome/photolyase, N-terminal domain"/>
    <property type="match status" value="1"/>
</dbReference>
<evidence type="ECO:0000256" key="12">
    <source>
        <dbReference type="ARBA" id="ARBA00033999"/>
    </source>
</evidence>
<keyword evidence="5" id="KW-0285">Flavoprotein</keyword>
<protein>
    <recommendedName>
        <fullName evidence="4">Deoxyribodipyrimidine photo-lyase</fullName>
        <ecNumber evidence="3">4.1.99.3</ecNumber>
    </recommendedName>
    <alternativeName>
        <fullName evidence="11">DNA photolyase</fullName>
    </alternativeName>
</protein>
<dbReference type="SUPFAM" id="SSF48173">
    <property type="entry name" value="Cryptochrome/photolyase FAD-binding domain"/>
    <property type="match status" value="1"/>
</dbReference>
<keyword evidence="9" id="KW-0234">DNA repair</keyword>